<reference evidence="3 4" key="1">
    <citation type="journal article" date="2017" name="Int. J. Parasitol.">
        <title>The genome of the protozoan parasite Cystoisospora suis and a reverse vaccinology approach to identify vaccine candidates.</title>
        <authorList>
            <person name="Palmieri N."/>
            <person name="Shrestha A."/>
            <person name="Ruttkowski B."/>
            <person name="Beck T."/>
            <person name="Vogl C."/>
            <person name="Tomley F."/>
            <person name="Blake D.P."/>
            <person name="Joachim A."/>
        </authorList>
    </citation>
    <scope>NUCLEOTIDE SEQUENCE [LARGE SCALE GENOMIC DNA]</scope>
    <source>
        <strain evidence="3 4">Wien I</strain>
    </source>
</reference>
<evidence type="ECO:0000256" key="1">
    <source>
        <dbReference type="SAM" id="MobiDB-lite"/>
    </source>
</evidence>
<gene>
    <name evidence="3" type="ORF">CSUI_000172</name>
</gene>
<evidence type="ECO:0000313" key="3">
    <source>
        <dbReference type="EMBL" id="PHJ25993.1"/>
    </source>
</evidence>
<proteinExistence type="predicted"/>
<evidence type="ECO:0000313" key="4">
    <source>
        <dbReference type="Proteomes" id="UP000221165"/>
    </source>
</evidence>
<organism evidence="3 4">
    <name type="scientific">Cystoisospora suis</name>
    <dbReference type="NCBI Taxonomy" id="483139"/>
    <lineage>
        <taxon>Eukaryota</taxon>
        <taxon>Sar</taxon>
        <taxon>Alveolata</taxon>
        <taxon>Apicomplexa</taxon>
        <taxon>Conoidasida</taxon>
        <taxon>Coccidia</taxon>
        <taxon>Eucoccidiorida</taxon>
        <taxon>Eimeriorina</taxon>
        <taxon>Sarcocystidae</taxon>
        <taxon>Cystoisospora</taxon>
    </lineage>
</organism>
<dbReference type="VEuPathDB" id="ToxoDB:CSUI_000172"/>
<dbReference type="AlphaFoldDB" id="A0A2C6LI53"/>
<comment type="caution">
    <text evidence="3">The sequence shown here is derived from an EMBL/GenBank/DDBJ whole genome shotgun (WGS) entry which is preliminary data.</text>
</comment>
<accession>A0A2C6LI53</accession>
<keyword evidence="3" id="KW-0687">Ribonucleoprotein</keyword>
<dbReference type="RefSeq" id="XP_067927639.1">
    <property type="nucleotide sequence ID" value="XM_068060406.1"/>
</dbReference>
<protein>
    <submittedName>
        <fullName evidence="3">Mitochondrial ribosomal protein s35</fullName>
    </submittedName>
</protein>
<feature type="region of interest" description="Disordered" evidence="1">
    <location>
        <begin position="51"/>
        <end position="86"/>
    </location>
</feature>
<dbReference type="GeneID" id="94423617"/>
<evidence type="ECO:0000259" key="2">
    <source>
        <dbReference type="Pfam" id="PF10213"/>
    </source>
</evidence>
<dbReference type="EMBL" id="MIGC01000072">
    <property type="protein sequence ID" value="PHJ25993.1"/>
    <property type="molecule type" value="Genomic_DNA"/>
</dbReference>
<dbReference type="InterPro" id="IPR019349">
    <property type="entry name" value="Ribosomal_mS35_mit"/>
</dbReference>
<feature type="domain" description="Small ribosomal subunit protein mS35 mitochondrial conserved" evidence="2">
    <location>
        <begin position="331"/>
        <end position="404"/>
    </location>
</feature>
<name>A0A2C6LI53_9APIC</name>
<dbReference type="GO" id="GO:0005840">
    <property type="term" value="C:ribosome"/>
    <property type="evidence" value="ECO:0007669"/>
    <property type="project" value="UniProtKB-KW"/>
</dbReference>
<keyword evidence="3" id="KW-0689">Ribosomal protein</keyword>
<feature type="compositionally biased region" description="Polar residues" evidence="1">
    <location>
        <begin position="67"/>
        <end position="78"/>
    </location>
</feature>
<dbReference type="OrthoDB" id="5307821at2759"/>
<dbReference type="Pfam" id="PF10213">
    <property type="entry name" value="MRP-S28"/>
    <property type="match status" value="1"/>
</dbReference>
<dbReference type="Proteomes" id="UP000221165">
    <property type="component" value="Unassembled WGS sequence"/>
</dbReference>
<keyword evidence="4" id="KW-1185">Reference proteome</keyword>
<sequence>MAASCSRPLGGGAPPSTAGFSHFYVSEMIRGRPSRKRWSVAQQSILSCKGAPSGLHRLPTPAPSRRSVVNSWHGSGTPTAPGVCVQRTRPFSSSSAIFSSPSEQRQLGSPSLVLSPYFWSSRSRHKLGGSAGPSQLWEALPDGFVPGGGLSAVQVRWKKKRGKKEKVTLNAEQQSTKVCLPPIRLEDRSTPEPPSTVARNIRSQVSRAVAGWKTKRMFTYRNKYRLRRFVGLTHDADSEDEDLYGNSGSKGEKIISAPRRVSSDHGVKPAGSNRKRRARTRYGAVPVGRSFVTPLTKLQHQAVLPRSPLHSRFSFPHTLHYDVFWGPPQVEEEPSKTECRVSFRLGDLKLTDRQEQRLLDIVGPERHDRTSGIVCLEADVFPKLCHNAAYLGDILQRLMWEVETAQAPAAVTRRLCTCDSKEQGLRRGMETLVGQNTAGEDKELLRRKRGIQK</sequence>